<accession>A0A835KY72</accession>
<dbReference type="EMBL" id="JACKWZ010000760">
    <property type="protein sequence ID" value="KAF9405322.1"/>
    <property type="molecule type" value="Genomic_DNA"/>
</dbReference>
<gene>
    <name evidence="2" type="ORF">HW555_013892</name>
</gene>
<keyword evidence="3" id="KW-1185">Reference proteome</keyword>
<evidence type="ECO:0000313" key="3">
    <source>
        <dbReference type="Proteomes" id="UP000648187"/>
    </source>
</evidence>
<sequence length="208" mass="23347">MIRRSFVCSSIKKEIKDHLYTTPIDSHLFGSQLGDVLKAAKAIHKTGAEMKTGAPIPGPPRRFTNQPQNLNTRRLVPSHGRQTGAAARHSTMPAQNGRQNYQRQQRRASYVSSKNNEIADAESRAAHPDIWELSNNAFNNIVKTFDEAMGIAVLPYWPIQPWFPLFESLLVSMIILFEPSDEALLTSSHRPPPLRLTLAAGRLSGRYY</sequence>
<name>A0A835KY72_SPOEX</name>
<proteinExistence type="predicted"/>
<dbReference type="Proteomes" id="UP000648187">
    <property type="component" value="Unassembled WGS sequence"/>
</dbReference>
<reference evidence="2" key="1">
    <citation type="submission" date="2020-08" db="EMBL/GenBank/DDBJ databases">
        <title>Spodoptera exigua strain:BAW_Kor-Di-RS1 Genome sequencing and assembly.</title>
        <authorList>
            <person name="Kim J."/>
            <person name="Nam H.Y."/>
            <person name="Kwon M."/>
            <person name="Choi J.H."/>
            <person name="Cho S.R."/>
            <person name="Kim G.-H."/>
        </authorList>
    </citation>
    <scope>NUCLEOTIDE SEQUENCE</scope>
    <source>
        <strain evidence="2">BAW_Kor-Di-RS1</strain>
        <tissue evidence="2">Whole-body</tissue>
    </source>
</reference>
<evidence type="ECO:0000313" key="2">
    <source>
        <dbReference type="EMBL" id="KAF9405322.1"/>
    </source>
</evidence>
<organism evidence="2 3">
    <name type="scientific">Spodoptera exigua</name>
    <name type="common">Beet armyworm</name>
    <name type="synonym">Noctua fulgens</name>
    <dbReference type="NCBI Taxonomy" id="7107"/>
    <lineage>
        <taxon>Eukaryota</taxon>
        <taxon>Metazoa</taxon>
        <taxon>Ecdysozoa</taxon>
        <taxon>Arthropoda</taxon>
        <taxon>Hexapoda</taxon>
        <taxon>Insecta</taxon>
        <taxon>Pterygota</taxon>
        <taxon>Neoptera</taxon>
        <taxon>Endopterygota</taxon>
        <taxon>Lepidoptera</taxon>
        <taxon>Glossata</taxon>
        <taxon>Ditrysia</taxon>
        <taxon>Noctuoidea</taxon>
        <taxon>Noctuidae</taxon>
        <taxon>Amphipyrinae</taxon>
        <taxon>Spodoptera</taxon>
    </lineage>
</organism>
<protein>
    <submittedName>
        <fullName evidence="2">Uncharacterized protein</fullName>
    </submittedName>
</protein>
<dbReference type="AlphaFoldDB" id="A0A835KY72"/>
<comment type="caution">
    <text evidence="2">The sequence shown here is derived from an EMBL/GenBank/DDBJ whole genome shotgun (WGS) entry which is preliminary data.</text>
</comment>
<evidence type="ECO:0000256" key="1">
    <source>
        <dbReference type="SAM" id="MobiDB-lite"/>
    </source>
</evidence>
<feature type="region of interest" description="Disordered" evidence="1">
    <location>
        <begin position="78"/>
        <end position="103"/>
    </location>
</feature>